<evidence type="ECO:0000256" key="4">
    <source>
        <dbReference type="ARBA" id="ARBA00022771"/>
    </source>
</evidence>
<dbReference type="PANTHER" id="PTHR33395">
    <property type="entry name" value="TRANSCRIPTASE, PUTATIVE-RELATED-RELATED"/>
    <property type="match status" value="1"/>
</dbReference>
<dbReference type="InterPro" id="IPR013083">
    <property type="entry name" value="Znf_RING/FYVE/PHD"/>
</dbReference>
<dbReference type="InterPro" id="IPR019787">
    <property type="entry name" value="Znf_PHD-finger"/>
</dbReference>
<dbReference type="Pfam" id="PF14529">
    <property type="entry name" value="Exo_endo_phos_2"/>
    <property type="match status" value="1"/>
</dbReference>
<evidence type="ECO:0000256" key="5">
    <source>
        <dbReference type="ARBA" id="ARBA00022833"/>
    </source>
</evidence>
<dbReference type="SUPFAM" id="SSF57903">
    <property type="entry name" value="FYVE/PHD zinc finger"/>
    <property type="match status" value="1"/>
</dbReference>
<evidence type="ECO:0000256" key="2">
    <source>
        <dbReference type="ARBA" id="ARBA00022553"/>
    </source>
</evidence>
<dbReference type="Proteomes" id="UP000683360">
    <property type="component" value="Unassembled WGS sequence"/>
</dbReference>
<keyword evidence="1" id="KW-1017">Isopeptide bond</keyword>
<dbReference type="GO" id="GO:0008270">
    <property type="term" value="F:zinc ion binding"/>
    <property type="evidence" value="ECO:0007669"/>
    <property type="project" value="UniProtKB-KW"/>
</dbReference>
<feature type="region of interest" description="Disordered" evidence="8">
    <location>
        <begin position="562"/>
        <end position="581"/>
    </location>
</feature>
<dbReference type="GO" id="GO:0031012">
    <property type="term" value="C:extracellular matrix"/>
    <property type="evidence" value="ECO:0007669"/>
    <property type="project" value="TreeGrafter"/>
</dbReference>
<sequence length="1035" mass="120111">MNPNVNKVKSLQILLLYIIWQNIIINSQQDQLCINLNCNNVPYKDCQNLSFVTHRDLSNGLNVFYWLRHVKHRRLSKSINGLETSGHRFILLLMSGIEQNPGPRHPKFPCGICKKACKLQSIACDECDQWLHKICIGMSTTEFSRLGNSSDTWKCPNCAAPNNSSIIYSTPQLDENNTNEQMINQSEHPSLIHSESDISFPSTSSITNTTRSSVNTEHDSTFDILPESNGITTSSPIKPKSKTFNRANNTKCLRILNINFQSLRKKGKLLELLIIDTDPDIILGTETWLDDTISSSEILSNDLDYNIQRRDRPTDRHGGVLIAAKKHLQLHNVYKSKNIEMISGVITTNSKKITLASYYRPPNRTDNEYLEYTQDEFNRLKNSTKKNILIIGGDFNIPDINWEQLAINGKQYPSKVNQTFLDIVADINLEQIVDFPTRKEKTLDLILTSHPSFKQRCKPIPAIGNSDHDIVLLDTSIKAQKPKPVKRKIQLWKRTNIDEIQNEVRLFAETFNQTTFTNIENMWKYFKENIMKIIDQKVPTKMTTTKFTHPWINTTIKRLIRRKNKAHKKSRKTKKKRDRDRYKYLQQQTQMEIRKAYKEYMNDIISLSYTEKPKRFWSFLKSKGQDSVATVELVEDTSFTNRGSPVMSTGTPSFQEQSWNGIHYLPGLLKRDQLKIFAQGYRQHINTRLDDYFQIISKHDTEWELEDLDLIQTQQLVFSDNKNRFSNPVSTTEFEKRISDRIPAKTKSSTNWSVNVWQTWAENRNCNPITATEHYTCVPVEMKSADLQQMDFWMSRFIMECRREDGSPYPHNTLINLTNGLQRYLRENGRPEIFFLQKNTSTFFKTLVGIHKKRADPVSIDDERILWEKGIFSMTTSEGLSFAVFYYNCKLFGFRGMDEHRDLDASQYKILIDYTQNKRCLKFFGRVSKNVQGGINHRKIEPTQITHWEDTSNPRDIVKLFSTYLKYIPSEGPFYRRPIGKMSLKNEGNKFSAQVIGVNKLSTYIKLMFDKAGIDCSNRYISNHSGKVSCNNPII</sequence>
<keyword evidence="5" id="KW-0862">Zinc</keyword>
<dbReference type="InterPro" id="IPR036691">
    <property type="entry name" value="Endo/exonu/phosph_ase_sf"/>
</dbReference>
<gene>
    <name evidence="11" type="ORF">MEDL_7537</name>
</gene>
<dbReference type="AlphaFoldDB" id="A0A8S3QBE4"/>
<evidence type="ECO:0000256" key="8">
    <source>
        <dbReference type="SAM" id="MobiDB-lite"/>
    </source>
</evidence>
<dbReference type="Gene3D" id="3.30.40.10">
    <property type="entry name" value="Zinc/RING finger domain, C3HC4 (zinc finger)"/>
    <property type="match status" value="1"/>
</dbReference>
<protein>
    <recommendedName>
        <fullName evidence="10">PHD-type domain-containing protein</fullName>
    </recommendedName>
</protein>
<dbReference type="Pfam" id="PF25561">
    <property type="entry name" value="QRICH1"/>
    <property type="match status" value="1"/>
</dbReference>
<feature type="compositionally biased region" description="Polar residues" evidence="8">
    <location>
        <begin position="229"/>
        <end position="243"/>
    </location>
</feature>
<keyword evidence="9" id="KW-0732">Signal</keyword>
<dbReference type="OrthoDB" id="10027367at2759"/>
<dbReference type="GO" id="GO:0007508">
    <property type="term" value="P:larval heart development"/>
    <property type="evidence" value="ECO:0007669"/>
    <property type="project" value="TreeGrafter"/>
</dbReference>
<evidence type="ECO:0000256" key="9">
    <source>
        <dbReference type="SAM" id="SignalP"/>
    </source>
</evidence>
<dbReference type="Gene3D" id="3.60.10.10">
    <property type="entry name" value="Endonuclease/exonuclease/phosphatase"/>
    <property type="match status" value="1"/>
</dbReference>
<dbReference type="PROSITE" id="PS50016">
    <property type="entry name" value="ZF_PHD_2"/>
    <property type="match status" value="1"/>
</dbReference>
<dbReference type="InterPro" id="IPR057926">
    <property type="entry name" value="QRICH1_dom"/>
</dbReference>
<evidence type="ECO:0000259" key="10">
    <source>
        <dbReference type="PROSITE" id="PS50016"/>
    </source>
</evidence>
<reference evidence="11" key="1">
    <citation type="submission" date="2021-03" db="EMBL/GenBank/DDBJ databases">
        <authorList>
            <person name="Bekaert M."/>
        </authorList>
    </citation>
    <scope>NUCLEOTIDE SEQUENCE</scope>
</reference>
<dbReference type="PANTHER" id="PTHR33395:SF22">
    <property type="entry name" value="REVERSE TRANSCRIPTASE DOMAIN-CONTAINING PROTEIN"/>
    <property type="match status" value="1"/>
</dbReference>
<dbReference type="InterPro" id="IPR011011">
    <property type="entry name" value="Znf_FYVE_PHD"/>
</dbReference>
<evidence type="ECO:0000313" key="11">
    <source>
        <dbReference type="EMBL" id="CAG2192389.1"/>
    </source>
</evidence>
<keyword evidence="3" id="KW-0479">Metal-binding</keyword>
<evidence type="ECO:0000256" key="6">
    <source>
        <dbReference type="ARBA" id="ARBA00022843"/>
    </source>
</evidence>
<proteinExistence type="predicted"/>
<dbReference type="SUPFAM" id="SSF56219">
    <property type="entry name" value="DNase I-like"/>
    <property type="match status" value="1"/>
</dbReference>
<dbReference type="GO" id="GO:0003824">
    <property type="term" value="F:catalytic activity"/>
    <property type="evidence" value="ECO:0007669"/>
    <property type="project" value="InterPro"/>
</dbReference>
<dbReference type="Pfam" id="PF00628">
    <property type="entry name" value="PHD"/>
    <property type="match status" value="1"/>
</dbReference>
<dbReference type="Pfam" id="PF12012">
    <property type="entry name" value="DUF3504"/>
    <property type="match status" value="1"/>
</dbReference>
<name>A0A8S3QBE4_MYTED</name>
<keyword evidence="2" id="KW-0597">Phosphoprotein</keyword>
<dbReference type="InterPro" id="IPR019786">
    <property type="entry name" value="Zinc_finger_PHD-type_CS"/>
</dbReference>
<feature type="region of interest" description="Disordered" evidence="8">
    <location>
        <begin position="220"/>
        <end position="243"/>
    </location>
</feature>
<dbReference type="InterPro" id="IPR021893">
    <property type="entry name" value="ZMYM2-like_C"/>
</dbReference>
<evidence type="ECO:0000256" key="1">
    <source>
        <dbReference type="ARBA" id="ARBA00022499"/>
    </source>
</evidence>
<dbReference type="PROSITE" id="PS01359">
    <property type="entry name" value="ZF_PHD_1"/>
    <property type="match status" value="1"/>
</dbReference>
<feature type="chain" id="PRO_5035787038" description="PHD-type domain-containing protein" evidence="9">
    <location>
        <begin position="28"/>
        <end position="1035"/>
    </location>
</feature>
<evidence type="ECO:0000313" key="12">
    <source>
        <dbReference type="Proteomes" id="UP000683360"/>
    </source>
</evidence>
<dbReference type="GO" id="GO:0061343">
    <property type="term" value="P:cell adhesion involved in heart morphogenesis"/>
    <property type="evidence" value="ECO:0007669"/>
    <property type="project" value="TreeGrafter"/>
</dbReference>
<accession>A0A8S3QBE4</accession>
<dbReference type="InterPro" id="IPR005135">
    <property type="entry name" value="Endo/exonuclease/phosphatase"/>
</dbReference>
<keyword evidence="12" id="KW-1185">Reference proteome</keyword>
<evidence type="ECO:0000256" key="3">
    <source>
        <dbReference type="ARBA" id="ARBA00022723"/>
    </source>
</evidence>
<feature type="domain" description="PHD-type" evidence="10">
    <location>
        <begin position="107"/>
        <end position="161"/>
    </location>
</feature>
<organism evidence="11 12">
    <name type="scientific">Mytilus edulis</name>
    <name type="common">Blue mussel</name>
    <dbReference type="NCBI Taxonomy" id="6550"/>
    <lineage>
        <taxon>Eukaryota</taxon>
        <taxon>Metazoa</taxon>
        <taxon>Spiralia</taxon>
        <taxon>Lophotrochozoa</taxon>
        <taxon>Mollusca</taxon>
        <taxon>Bivalvia</taxon>
        <taxon>Autobranchia</taxon>
        <taxon>Pteriomorphia</taxon>
        <taxon>Mytilida</taxon>
        <taxon>Mytiloidea</taxon>
        <taxon>Mytilidae</taxon>
        <taxon>Mytilinae</taxon>
        <taxon>Mytilus</taxon>
    </lineage>
</organism>
<keyword evidence="6" id="KW-0832">Ubl conjugation</keyword>
<dbReference type="EMBL" id="CAJPWZ010000382">
    <property type="protein sequence ID" value="CAG2192389.1"/>
    <property type="molecule type" value="Genomic_DNA"/>
</dbReference>
<evidence type="ECO:0000256" key="7">
    <source>
        <dbReference type="PROSITE-ProRule" id="PRU00146"/>
    </source>
</evidence>
<feature type="compositionally biased region" description="Basic residues" evidence="8">
    <location>
        <begin position="562"/>
        <end position="578"/>
    </location>
</feature>
<dbReference type="SMART" id="SM00249">
    <property type="entry name" value="PHD"/>
    <property type="match status" value="1"/>
</dbReference>
<keyword evidence="4 7" id="KW-0863">Zinc-finger</keyword>
<dbReference type="InterPro" id="IPR001965">
    <property type="entry name" value="Znf_PHD"/>
</dbReference>
<comment type="caution">
    <text evidence="11">The sequence shown here is derived from an EMBL/GenBank/DDBJ whole genome shotgun (WGS) entry which is preliminary data.</text>
</comment>
<feature type="signal peptide" evidence="9">
    <location>
        <begin position="1"/>
        <end position="27"/>
    </location>
</feature>